<evidence type="ECO:0000256" key="13">
    <source>
        <dbReference type="SAM" id="MobiDB-lite"/>
    </source>
</evidence>
<evidence type="ECO:0000256" key="6">
    <source>
        <dbReference type="ARBA" id="ARBA00022643"/>
    </source>
</evidence>
<evidence type="ECO:0000256" key="4">
    <source>
        <dbReference type="ARBA" id="ARBA00022605"/>
    </source>
</evidence>
<dbReference type="GO" id="GO:0009423">
    <property type="term" value="P:chorismate biosynthetic process"/>
    <property type="evidence" value="ECO:0007669"/>
    <property type="project" value="UniProtKB-UniRule"/>
</dbReference>
<feature type="compositionally biased region" description="Low complexity" evidence="13">
    <location>
        <begin position="92"/>
        <end position="103"/>
    </location>
</feature>
<evidence type="ECO:0000256" key="3">
    <source>
        <dbReference type="ARBA" id="ARBA00013036"/>
    </source>
</evidence>
<dbReference type="Gene3D" id="3.60.150.10">
    <property type="entry name" value="Chorismate synthase AroC"/>
    <property type="match status" value="1"/>
</dbReference>
<keyword evidence="10 11" id="KW-0456">Lyase</keyword>
<comment type="function">
    <text evidence="11">Catalyzes the anti-1,4-elimination of the C-3 phosphate and the C-6 proR hydrogen from 5-enolpyruvylshikimate-3-phosphate (EPSP) to yield chorismate, which is the branch point compound that serves as the starting substrate for the three terminal pathways of aromatic amino acid biosynthesis. This reaction introduces a second double bond into the aromatic ring system.</text>
</comment>
<gene>
    <name evidence="11" type="primary">aroC</name>
    <name evidence="14" type="ORF">BCY86_00060</name>
</gene>
<evidence type="ECO:0000256" key="12">
    <source>
        <dbReference type="RuleBase" id="RU000605"/>
    </source>
</evidence>
<dbReference type="PROSITE" id="PS00789">
    <property type="entry name" value="CHORISMATE_SYNTHASE_3"/>
    <property type="match status" value="1"/>
</dbReference>
<keyword evidence="4 11" id="KW-0028">Amino-acid biosynthesis</keyword>
<reference evidence="14 15" key="1">
    <citation type="submission" date="2016-08" db="EMBL/GenBank/DDBJ databases">
        <title>Identification and validation of antigenic proteins from Pajaroellobacter abortibovis using de-novo genome sequence assembly and reverse vaccinology.</title>
        <authorList>
            <person name="Welly B.T."/>
            <person name="Miller M.R."/>
            <person name="Stott J.L."/>
            <person name="Blanchard M.T."/>
            <person name="Islas-Trejo A.D."/>
            <person name="O'Rourke S.M."/>
            <person name="Young A.E."/>
            <person name="Medrano J.F."/>
            <person name="Van Eenennaam A.L."/>
        </authorList>
    </citation>
    <scope>NUCLEOTIDE SEQUENCE [LARGE SCALE GENOMIC DNA]</scope>
    <source>
        <strain evidence="14 15">BTF92-0548A/99-0131</strain>
    </source>
</reference>
<keyword evidence="9 11" id="KW-0057">Aromatic amino acid biosynthesis</keyword>
<feature type="binding site" evidence="11">
    <location>
        <position position="48"/>
    </location>
    <ligand>
        <name>NADP(+)</name>
        <dbReference type="ChEBI" id="CHEBI:58349"/>
    </ligand>
</feature>
<keyword evidence="15" id="KW-1185">Reference proteome</keyword>
<dbReference type="FunFam" id="3.60.150.10:FF:000002">
    <property type="entry name" value="Chorismate synthase"/>
    <property type="match status" value="1"/>
</dbReference>
<comment type="catalytic activity">
    <reaction evidence="11 12">
        <text>5-O-(1-carboxyvinyl)-3-phosphoshikimate = chorismate + phosphate</text>
        <dbReference type="Rhea" id="RHEA:21020"/>
        <dbReference type="ChEBI" id="CHEBI:29748"/>
        <dbReference type="ChEBI" id="CHEBI:43474"/>
        <dbReference type="ChEBI" id="CHEBI:57701"/>
        <dbReference type="EC" id="4.2.3.5"/>
    </reaction>
</comment>
<feature type="region of interest" description="Disordered" evidence="13">
    <location>
        <begin position="88"/>
        <end position="109"/>
    </location>
</feature>
<evidence type="ECO:0000256" key="7">
    <source>
        <dbReference type="ARBA" id="ARBA00022827"/>
    </source>
</evidence>
<feature type="binding site" evidence="11">
    <location>
        <begin position="131"/>
        <end position="133"/>
    </location>
    <ligand>
        <name>FMN</name>
        <dbReference type="ChEBI" id="CHEBI:58210"/>
    </ligand>
</feature>
<dbReference type="Pfam" id="PF01264">
    <property type="entry name" value="Chorismate_synt"/>
    <property type="match status" value="1"/>
</dbReference>
<dbReference type="PANTHER" id="PTHR21085">
    <property type="entry name" value="CHORISMATE SYNTHASE"/>
    <property type="match status" value="1"/>
</dbReference>
<evidence type="ECO:0000256" key="10">
    <source>
        <dbReference type="ARBA" id="ARBA00023239"/>
    </source>
</evidence>
<proteinExistence type="inferred from homology"/>
<dbReference type="InterPro" id="IPR000453">
    <property type="entry name" value="Chorismate_synth"/>
</dbReference>
<protein>
    <recommendedName>
        <fullName evidence="3 11">Chorismate synthase</fullName>
        <shortName evidence="11">CS</shortName>
        <ecNumber evidence="3 11">4.2.3.5</ecNumber>
    </recommendedName>
    <alternativeName>
        <fullName evidence="11">5-enolpyruvylshikimate-3-phosphate phospholyase</fullName>
    </alternativeName>
</protein>
<dbReference type="PROSITE" id="PS00788">
    <property type="entry name" value="CHORISMATE_SYNTHASE_2"/>
    <property type="match status" value="1"/>
</dbReference>
<keyword evidence="7 11" id="KW-0274">FAD</keyword>
<comment type="similarity">
    <text evidence="2 11 12">Belongs to the chorismate synthase family.</text>
</comment>
<dbReference type="OrthoDB" id="9771806at2"/>
<dbReference type="EC" id="4.2.3.5" evidence="3 11"/>
<keyword evidence="6 11" id="KW-0288">FMN</keyword>
<dbReference type="CDD" id="cd07304">
    <property type="entry name" value="Chorismate_synthase"/>
    <property type="match status" value="1"/>
</dbReference>
<dbReference type="SUPFAM" id="SSF103263">
    <property type="entry name" value="Chorismate synthase, AroC"/>
    <property type="match status" value="1"/>
</dbReference>
<dbReference type="InterPro" id="IPR020541">
    <property type="entry name" value="Chorismate_synthase_CS"/>
</dbReference>
<feature type="binding site" evidence="11">
    <location>
        <begin position="312"/>
        <end position="316"/>
    </location>
    <ligand>
        <name>FMN</name>
        <dbReference type="ChEBI" id="CHEBI:58210"/>
    </ligand>
</feature>
<dbReference type="HAMAP" id="MF_00300">
    <property type="entry name" value="Chorismate_synth"/>
    <property type="match status" value="1"/>
</dbReference>
<evidence type="ECO:0000256" key="8">
    <source>
        <dbReference type="ARBA" id="ARBA00022857"/>
    </source>
</evidence>
<dbReference type="RefSeq" id="WP_075275876.1">
    <property type="nucleotide sequence ID" value="NZ_CP016908.1"/>
</dbReference>
<organism evidence="14 15">
    <name type="scientific">Pajaroellobacter abortibovis</name>
    <dbReference type="NCBI Taxonomy" id="1882918"/>
    <lineage>
        <taxon>Bacteria</taxon>
        <taxon>Pseudomonadati</taxon>
        <taxon>Myxococcota</taxon>
        <taxon>Polyangia</taxon>
        <taxon>Polyangiales</taxon>
        <taxon>Polyangiaceae</taxon>
    </lineage>
</organism>
<dbReference type="GO" id="GO:0004107">
    <property type="term" value="F:chorismate synthase activity"/>
    <property type="evidence" value="ECO:0007669"/>
    <property type="project" value="UniProtKB-UniRule"/>
</dbReference>
<dbReference type="GO" id="GO:0008652">
    <property type="term" value="P:amino acid biosynthetic process"/>
    <property type="evidence" value="ECO:0007669"/>
    <property type="project" value="UniProtKB-KW"/>
</dbReference>
<dbReference type="PIRSF" id="PIRSF001456">
    <property type="entry name" value="Chorismate_synth"/>
    <property type="match status" value="1"/>
</dbReference>
<name>A0A1L6MUQ5_9BACT</name>
<keyword evidence="5 11" id="KW-0285">Flavoprotein</keyword>
<feature type="binding site" evidence="11">
    <location>
        <position position="338"/>
    </location>
    <ligand>
        <name>FMN</name>
        <dbReference type="ChEBI" id="CHEBI:58210"/>
    </ligand>
</feature>
<evidence type="ECO:0000313" key="15">
    <source>
        <dbReference type="Proteomes" id="UP000185544"/>
    </source>
</evidence>
<comment type="cofactor">
    <cofactor evidence="11 12">
        <name>FMNH2</name>
        <dbReference type="ChEBI" id="CHEBI:57618"/>
    </cofactor>
    <text evidence="11 12">Reduced FMN (FMNH(2)).</text>
</comment>
<evidence type="ECO:0000256" key="9">
    <source>
        <dbReference type="ARBA" id="ARBA00023141"/>
    </source>
</evidence>
<evidence type="ECO:0000256" key="1">
    <source>
        <dbReference type="ARBA" id="ARBA00005044"/>
    </source>
</evidence>
<evidence type="ECO:0000256" key="11">
    <source>
        <dbReference type="HAMAP-Rule" id="MF_00300"/>
    </source>
</evidence>
<dbReference type="PANTHER" id="PTHR21085:SF0">
    <property type="entry name" value="CHORISMATE SYNTHASE"/>
    <property type="match status" value="1"/>
</dbReference>
<dbReference type="PROSITE" id="PS00787">
    <property type="entry name" value="CHORISMATE_SYNTHASE_1"/>
    <property type="match status" value="1"/>
</dbReference>
<accession>A0A1L6MUQ5</accession>
<keyword evidence="8 11" id="KW-0521">NADP</keyword>
<dbReference type="GO" id="GO:0010181">
    <property type="term" value="F:FMN binding"/>
    <property type="evidence" value="ECO:0007669"/>
    <property type="project" value="TreeGrafter"/>
</dbReference>
<comment type="caution">
    <text evidence="11">Lacks conserved residue(s) required for the propagation of feature annotation.</text>
</comment>
<evidence type="ECO:0000313" key="14">
    <source>
        <dbReference type="EMBL" id="APR99242.1"/>
    </source>
</evidence>
<dbReference type="UniPathway" id="UPA00053">
    <property type="reaction ID" value="UER00090"/>
</dbReference>
<dbReference type="Proteomes" id="UP000185544">
    <property type="component" value="Chromosome"/>
</dbReference>
<dbReference type="EMBL" id="CP016908">
    <property type="protein sequence ID" value="APR99242.1"/>
    <property type="molecule type" value="Genomic_DNA"/>
</dbReference>
<comment type="pathway">
    <text evidence="1 11 12">Metabolic intermediate biosynthesis; chorismate biosynthesis; chorismate from D-erythrose 4-phosphate and phosphoenolpyruvate: step 7/7.</text>
</comment>
<dbReference type="STRING" id="1882918.BCY86_00060"/>
<dbReference type="GO" id="GO:0005829">
    <property type="term" value="C:cytosol"/>
    <property type="evidence" value="ECO:0007669"/>
    <property type="project" value="TreeGrafter"/>
</dbReference>
<dbReference type="NCBIfam" id="TIGR00033">
    <property type="entry name" value="aroC"/>
    <property type="match status" value="1"/>
</dbReference>
<dbReference type="NCBIfam" id="NF003793">
    <property type="entry name" value="PRK05382.1"/>
    <property type="match status" value="1"/>
</dbReference>
<feature type="binding site" evidence="11">
    <location>
        <position position="42"/>
    </location>
    <ligand>
        <name>NADP(+)</name>
        <dbReference type="ChEBI" id="CHEBI:58349"/>
    </ligand>
</feature>
<evidence type="ECO:0000256" key="5">
    <source>
        <dbReference type="ARBA" id="ARBA00022630"/>
    </source>
</evidence>
<feature type="binding site" evidence="11">
    <location>
        <position position="297"/>
    </location>
    <ligand>
        <name>FMN</name>
        <dbReference type="ChEBI" id="CHEBI:58210"/>
    </ligand>
</feature>
<dbReference type="KEGG" id="pabo:BCY86_00060"/>
<dbReference type="GO" id="GO:0009073">
    <property type="term" value="P:aromatic amino acid family biosynthetic process"/>
    <property type="evidence" value="ECO:0007669"/>
    <property type="project" value="UniProtKB-KW"/>
</dbReference>
<dbReference type="InterPro" id="IPR035904">
    <property type="entry name" value="Chorismate_synth_AroC_sf"/>
</dbReference>
<sequence length="389" mass="42005">MPLLRWVTAGESHGMRLTAILEGIPAGLPLTPEDINPDLARRQRGYGRGGRMKIEHDQIEFLAGVRHGETLGSPLVLSIENRDHPNWAEAMSPFPSSTNPSNPVTRPRPGHADLVGGLKYFRHDLRDILERASARETALRTAVGAVCKKLLSFLEIDIFGHVTSIGPVKASTEDIPHALLRQRARDSELACADPVAEKAMRDIIRTAAHAKDTLGGTFEIIALGAPPGLGSHTQWDHKLDGRLAQAMMSIHAVKGVEIGDACRISEQVGSTIHDPISYDRSTAQFVRLSNHAGGLEGGMTNGQPVVCKCIMKPFSTLRIPLASVDIITKEPTHAITERSDVCAVPAACVVGESMMAIILTGAALEKFGGDGLQEFLTNAKSYQSQVRDY</sequence>
<evidence type="ECO:0000256" key="2">
    <source>
        <dbReference type="ARBA" id="ARBA00008014"/>
    </source>
</evidence>
<dbReference type="AlphaFoldDB" id="A0A1L6MUQ5"/>
<comment type="subunit">
    <text evidence="11">Homotetramer.</text>
</comment>